<protein>
    <submittedName>
        <fullName evidence="2">Putative alpha,alpha-trehalose-phosphate synthase [UDP-forming] 9</fullName>
    </submittedName>
</protein>
<proteinExistence type="predicted"/>
<evidence type="ECO:0000313" key="3">
    <source>
        <dbReference type="Proteomes" id="UP000325315"/>
    </source>
</evidence>
<gene>
    <name evidence="2" type="ORF">EPI10_001831</name>
</gene>
<dbReference type="Pfam" id="PF03732">
    <property type="entry name" value="Retrotrans_gag"/>
    <property type="match status" value="1"/>
</dbReference>
<keyword evidence="3" id="KW-1185">Reference proteome</keyword>
<organism evidence="2 3">
    <name type="scientific">Gossypium australe</name>
    <dbReference type="NCBI Taxonomy" id="47621"/>
    <lineage>
        <taxon>Eukaryota</taxon>
        <taxon>Viridiplantae</taxon>
        <taxon>Streptophyta</taxon>
        <taxon>Embryophyta</taxon>
        <taxon>Tracheophyta</taxon>
        <taxon>Spermatophyta</taxon>
        <taxon>Magnoliopsida</taxon>
        <taxon>eudicotyledons</taxon>
        <taxon>Gunneridae</taxon>
        <taxon>Pentapetalae</taxon>
        <taxon>rosids</taxon>
        <taxon>malvids</taxon>
        <taxon>Malvales</taxon>
        <taxon>Malvaceae</taxon>
        <taxon>Malvoideae</taxon>
        <taxon>Gossypium</taxon>
    </lineage>
</organism>
<reference evidence="3" key="1">
    <citation type="journal article" date="2019" name="Plant Biotechnol. J.">
        <title>Genome sequencing of the Australian wild diploid species Gossypium australe highlights disease resistance and delayed gland morphogenesis.</title>
        <authorList>
            <person name="Cai Y."/>
            <person name="Cai X."/>
            <person name="Wang Q."/>
            <person name="Wang P."/>
            <person name="Zhang Y."/>
            <person name="Cai C."/>
            <person name="Xu Y."/>
            <person name="Wang K."/>
            <person name="Zhou Z."/>
            <person name="Wang C."/>
            <person name="Geng S."/>
            <person name="Li B."/>
            <person name="Dong Q."/>
            <person name="Hou Y."/>
            <person name="Wang H."/>
            <person name="Ai P."/>
            <person name="Liu Z."/>
            <person name="Yi F."/>
            <person name="Sun M."/>
            <person name="An G."/>
            <person name="Cheng J."/>
            <person name="Zhang Y."/>
            <person name="Shi Q."/>
            <person name="Xie Y."/>
            <person name="Shi X."/>
            <person name="Chang Y."/>
            <person name="Huang F."/>
            <person name="Chen Y."/>
            <person name="Hong S."/>
            <person name="Mi L."/>
            <person name="Sun Q."/>
            <person name="Zhang L."/>
            <person name="Zhou B."/>
            <person name="Peng R."/>
            <person name="Zhang X."/>
            <person name="Liu F."/>
        </authorList>
    </citation>
    <scope>NUCLEOTIDE SEQUENCE [LARGE SCALE GENOMIC DNA]</scope>
    <source>
        <strain evidence="3">cv. PA1801</strain>
    </source>
</reference>
<feature type="domain" description="Retrotransposon gag" evidence="1">
    <location>
        <begin position="68"/>
        <end position="138"/>
    </location>
</feature>
<dbReference type="AlphaFoldDB" id="A0A5B6VCE9"/>
<evidence type="ECO:0000259" key="1">
    <source>
        <dbReference type="Pfam" id="PF03732"/>
    </source>
</evidence>
<dbReference type="Proteomes" id="UP000325315">
    <property type="component" value="Unassembled WGS sequence"/>
</dbReference>
<sequence>MEPLVQAMVWAFHQAVSSNTASANHGLLLEQLSGVRGSDPTKDEYWLEGIEKMLEQMACSYHEKLGCIVSLLTKKAHRWWNIVKKVTVVNRLTWEFFLGTFKKKFKGEHYMEASKREFINLAQCKLSVVKYGAEFVQLS</sequence>
<dbReference type="OrthoDB" id="1936908at2759"/>
<evidence type="ECO:0000313" key="2">
    <source>
        <dbReference type="EMBL" id="KAA3466763.1"/>
    </source>
</evidence>
<accession>A0A5B6VCE9</accession>
<comment type="caution">
    <text evidence="2">The sequence shown here is derived from an EMBL/GenBank/DDBJ whole genome shotgun (WGS) entry which is preliminary data.</text>
</comment>
<dbReference type="InterPro" id="IPR005162">
    <property type="entry name" value="Retrotrans_gag_dom"/>
</dbReference>
<name>A0A5B6VCE9_9ROSI</name>
<dbReference type="EMBL" id="SMMG02000007">
    <property type="protein sequence ID" value="KAA3466763.1"/>
    <property type="molecule type" value="Genomic_DNA"/>
</dbReference>